<dbReference type="InterPro" id="IPR050624">
    <property type="entry name" value="HTH-type_Tx_Regulator"/>
</dbReference>
<keyword evidence="2 3" id="KW-0238">DNA-binding</keyword>
<feature type="DNA-binding region" description="H-T-H motif" evidence="3">
    <location>
        <begin position="33"/>
        <end position="52"/>
    </location>
</feature>
<dbReference type="PANTHER" id="PTHR43479:SF11">
    <property type="entry name" value="ACREF_ENVCD OPERON REPRESSOR-RELATED"/>
    <property type="match status" value="1"/>
</dbReference>
<proteinExistence type="predicted"/>
<sequence length="194" mass="21842">MKLGREEKKRQTKLAITNAAFKLFSENGYESTKVEDIVKLAGVSKGTFFNYFPTKEAVIEDFERISIYSEAEKLMNITSPVVPKLLSSLINIVHNLNYTRSLRRATLMATLSSANNLNNHIDNMNNLRALLIPIFKHGQETGEFTQKLSPETLADLTIQMFIGVLTHWCLGGGEDDLITQLMMSFDVFFKGISS</sequence>
<evidence type="ECO:0000256" key="2">
    <source>
        <dbReference type="ARBA" id="ARBA00023125"/>
    </source>
</evidence>
<evidence type="ECO:0000313" key="5">
    <source>
        <dbReference type="EMBL" id="QGG53588.1"/>
    </source>
</evidence>
<dbReference type="SUPFAM" id="SSF48498">
    <property type="entry name" value="Tetracyclin repressor-like, C-terminal domain"/>
    <property type="match status" value="1"/>
</dbReference>
<dbReference type="InterPro" id="IPR001647">
    <property type="entry name" value="HTH_TetR"/>
</dbReference>
<gene>
    <name evidence="5" type="ORF">GDS87_23160</name>
</gene>
<keyword evidence="6" id="KW-1185">Reference proteome</keyword>
<dbReference type="Pfam" id="PF00440">
    <property type="entry name" value="TetR_N"/>
    <property type="match status" value="1"/>
</dbReference>
<evidence type="ECO:0000313" key="6">
    <source>
        <dbReference type="Proteomes" id="UP000373269"/>
    </source>
</evidence>
<evidence type="ECO:0000256" key="1">
    <source>
        <dbReference type="ARBA" id="ARBA00022491"/>
    </source>
</evidence>
<protein>
    <submittedName>
        <fullName evidence="5">TetR family transcriptional regulator</fullName>
    </submittedName>
</protein>
<dbReference type="EMBL" id="CP045835">
    <property type="protein sequence ID" value="QGG53588.1"/>
    <property type="molecule type" value="Genomic_DNA"/>
</dbReference>
<dbReference type="SUPFAM" id="SSF46689">
    <property type="entry name" value="Homeodomain-like"/>
    <property type="match status" value="1"/>
</dbReference>
<evidence type="ECO:0000259" key="4">
    <source>
        <dbReference type="PROSITE" id="PS50977"/>
    </source>
</evidence>
<dbReference type="InterPro" id="IPR009057">
    <property type="entry name" value="Homeodomain-like_sf"/>
</dbReference>
<organism evidence="5 6">
    <name type="scientific">Lysinibacillus pakistanensis</name>
    <dbReference type="NCBI Taxonomy" id="759811"/>
    <lineage>
        <taxon>Bacteria</taxon>
        <taxon>Bacillati</taxon>
        <taxon>Bacillota</taxon>
        <taxon>Bacilli</taxon>
        <taxon>Bacillales</taxon>
        <taxon>Bacillaceae</taxon>
        <taxon>Lysinibacillus</taxon>
    </lineage>
</organism>
<dbReference type="PRINTS" id="PR00455">
    <property type="entry name" value="HTHTETR"/>
</dbReference>
<name>A0ABX6DKK2_9BACI</name>
<dbReference type="PROSITE" id="PS50977">
    <property type="entry name" value="HTH_TETR_2"/>
    <property type="match status" value="1"/>
</dbReference>
<dbReference type="Proteomes" id="UP000373269">
    <property type="component" value="Chromosome"/>
</dbReference>
<dbReference type="Gene3D" id="1.10.357.10">
    <property type="entry name" value="Tetracycline Repressor, domain 2"/>
    <property type="match status" value="1"/>
</dbReference>
<dbReference type="InterPro" id="IPR036271">
    <property type="entry name" value="Tet_transcr_reg_TetR-rel_C_sf"/>
</dbReference>
<accession>A0ABX6DKK2</accession>
<reference evidence="5 6" key="1">
    <citation type="submission" date="2019-11" db="EMBL/GenBank/DDBJ databases">
        <title>Whole Genome Sequencing and Comparative Genomic Analyses of Lysinibacillus pakistanensis LZH-9, a Halotolerant Strain with Excellent COD Removal Capability.</title>
        <authorList>
            <person name="Zhou H."/>
        </authorList>
    </citation>
    <scope>NUCLEOTIDE SEQUENCE [LARGE SCALE GENOMIC DNA]</scope>
    <source>
        <strain evidence="5 6">LZH-9</strain>
    </source>
</reference>
<keyword evidence="1" id="KW-0678">Repressor</keyword>
<evidence type="ECO:0000256" key="3">
    <source>
        <dbReference type="PROSITE-ProRule" id="PRU00335"/>
    </source>
</evidence>
<feature type="domain" description="HTH tetR-type" evidence="4">
    <location>
        <begin position="10"/>
        <end position="70"/>
    </location>
</feature>
<dbReference type="PANTHER" id="PTHR43479">
    <property type="entry name" value="ACREF/ENVCD OPERON REPRESSOR-RELATED"/>
    <property type="match status" value="1"/>
</dbReference>